<reference evidence="3" key="4">
    <citation type="submission" date="2025-05" db="UniProtKB">
        <authorList>
            <consortium name="EnsemblFungi"/>
        </authorList>
    </citation>
    <scope>IDENTIFICATION</scope>
    <source>
        <strain evidence="3">isolate 1-1 / race 1 (BBBD)</strain>
    </source>
</reference>
<feature type="region of interest" description="Disordered" evidence="1">
    <location>
        <begin position="1"/>
        <end position="100"/>
    </location>
</feature>
<feature type="compositionally biased region" description="Polar residues" evidence="1">
    <location>
        <begin position="1"/>
        <end position="13"/>
    </location>
</feature>
<dbReference type="VEuPathDB" id="FungiDB:PTTG_29189"/>
<feature type="region of interest" description="Disordered" evidence="1">
    <location>
        <begin position="307"/>
        <end position="326"/>
    </location>
</feature>
<feature type="region of interest" description="Disordered" evidence="1">
    <location>
        <begin position="189"/>
        <end position="274"/>
    </location>
</feature>
<feature type="compositionally biased region" description="Basic and acidic residues" evidence="1">
    <location>
        <begin position="52"/>
        <end position="61"/>
    </location>
</feature>
<reference evidence="2" key="1">
    <citation type="submission" date="2009-11" db="EMBL/GenBank/DDBJ databases">
        <authorList>
            <consortium name="The Broad Institute Genome Sequencing Platform"/>
            <person name="Ward D."/>
            <person name="Feldgarden M."/>
            <person name="Earl A."/>
            <person name="Young S.K."/>
            <person name="Zeng Q."/>
            <person name="Koehrsen M."/>
            <person name="Alvarado L."/>
            <person name="Berlin A."/>
            <person name="Bochicchio J."/>
            <person name="Borenstein D."/>
            <person name="Chapman S.B."/>
            <person name="Chen Z."/>
            <person name="Engels R."/>
            <person name="Freedman E."/>
            <person name="Gellesch M."/>
            <person name="Goldberg J."/>
            <person name="Griggs A."/>
            <person name="Gujja S."/>
            <person name="Heilman E."/>
            <person name="Heiman D."/>
            <person name="Hepburn T."/>
            <person name="Howarth C."/>
            <person name="Jen D."/>
            <person name="Larson L."/>
            <person name="Lewis B."/>
            <person name="Mehta T."/>
            <person name="Park D."/>
            <person name="Pearson M."/>
            <person name="Roberts A."/>
            <person name="Saif S."/>
            <person name="Shea T."/>
            <person name="Shenoy N."/>
            <person name="Sisk P."/>
            <person name="Stolte C."/>
            <person name="Sykes S."/>
            <person name="Thomson T."/>
            <person name="Walk T."/>
            <person name="White J."/>
            <person name="Yandava C."/>
            <person name="Izard J."/>
            <person name="Baranova O.V."/>
            <person name="Blanton J.M."/>
            <person name="Tanner A.C."/>
            <person name="Dewhirst F.E."/>
            <person name="Haas B."/>
            <person name="Nusbaum C."/>
            <person name="Birren B."/>
        </authorList>
    </citation>
    <scope>NUCLEOTIDE SEQUENCE [LARGE SCALE GENOMIC DNA]</scope>
    <source>
        <strain evidence="2">1-1 BBBD Race 1</strain>
    </source>
</reference>
<feature type="compositionally biased region" description="Polar residues" evidence="1">
    <location>
        <begin position="216"/>
        <end position="227"/>
    </location>
</feature>
<gene>
    <name evidence="2" type="ORF">PTTG_29189</name>
</gene>
<evidence type="ECO:0000313" key="3">
    <source>
        <dbReference type="EnsemblFungi" id="PTTG_29189-t43_1-p1"/>
    </source>
</evidence>
<accession>A0A180G6D4</accession>
<feature type="region of interest" description="Disordered" evidence="1">
    <location>
        <begin position="117"/>
        <end position="142"/>
    </location>
</feature>
<proteinExistence type="predicted"/>
<evidence type="ECO:0000313" key="2">
    <source>
        <dbReference type="EMBL" id="OAV88029.1"/>
    </source>
</evidence>
<keyword evidence="4" id="KW-1185">Reference proteome</keyword>
<feature type="non-terminal residue" evidence="2">
    <location>
        <position position="371"/>
    </location>
</feature>
<name>A0A180G6D4_PUCT1</name>
<evidence type="ECO:0000256" key="1">
    <source>
        <dbReference type="SAM" id="MobiDB-lite"/>
    </source>
</evidence>
<reference evidence="3 4" key="3">
    <citation type="journal article" date="2017" name="G3 (Bethesda)">
        <title>Comparative analysis highlights variable genome content of wheat rusts and divergence of the mating loci.</title>
        <authorList>
            <person name="Cuomo C.A."/>
            <person name="Bakkeren G."/>
            <person name="Khalil H.B."/>
            <person name="Panwar V."/>
            <person name="Joly D."/>
            <person name="Linning R."/>
            <person name="Sakthikumar S."/>
            <person name="Song X."/>
            <person name="Adiconis X."/>
            <person name="Fan L."/>
            <person name="Goldberg J.M."/>
            <person name="Levin J.Z."/>
            <person name="Young S."/>
            <person name="Zeng Q."/>
            <person name="Anikster Y."/>
            <person name="Bruce M."/>
            <person name="Wang M."/>
            <person name="Yin C."/>
            <person name="McCallum B."/>
            <person name="Szabo L.J."/>
            <person name="Hulbert S."/>
            <person name="Chen X."/>
            <person name="Fellers J.P."/>
        </authorList>
    </citation>
    <scope>NUCLEOTIDE SEQUENCE</scope>
    <source>
        <strain evidence="3">isolate 1-1 / race 1 (BBBD)</strain>
        <strain evidence="4">Isolate 1-1 / race 1 (BBBD)</strain>
    </source>
</reference>
<feature type="compositionally biased region" description="Polar residues" evidence="1">
    <location>
        <begin position="71"/>
        <end position="89"/>
    </location>
</feature>
<dbReference type="EnsemblFungi" id="PTTG_29189-t43_1">
    <property type="protein sequence ID" value="PTTG_29189-t43_1-p1"/>
    <property type="gene ID" value="PTTG_29189"/>
</dbReference>
<evidence type="ECO:0000313" key="4">
    <source>
        <dbReference type="Proteomes" id="UP000005240"/>
    </source>
</evidence>
<feature type="compositionally biased region" description="Polar residues" evidence="1">
    <location>
        <begin position="196"/>
        <end position="209"/>
    </location>
</feature>
<dbReference type="EMBL" id="ADAS02000222">
    <property type="protein sequence ID" value="OAV88029.1"/>
    <property type="molecule type" value="Genomic_DNA"/>
</dbReference>
<organism evidence="2">
    <name type="scientific">Puccinia triticina (isolate 1-1 / race 1 (BBBD))</name>
    <name type="common">Brown leaf rust fungus</name>
    <dbReference type="NCBI Taxonomy" id="630390"/>
    <lineage>
        <taxon>Eukaryota</taxon>
        <taxon>Fungi</taxon>
        <taxon>Dikarya</taxon>
        <taxon>Basidiomycota</taxon>
        <taxon>Pucciniomycotina</taxon>
        <taxon>Pucciniomycetes</taxon>
        <taxon>Pucciniales</taxon>
        <taxon>Pucciniaceae</taxon>
        <taxon>Puccinia</taxon>
    </lineage>
</organism>
<reference evidence="2" key="2">
    <citation type="submission" date="2016-05" db="EMBL/GenBank/DDBJ databases">
        <title>Comparative analysis highlights variable genome content of wheat rusts and divergence of the mating loci.</title>
        <authorList>
            <person name="Cuomo C.A."/>
            <person name="Bakkeren G."/>
            <person name="Szabo L."/>
            <person name="Khalil H."/>
            <person name="Joly D."/>
            <person name="Goldberg J."/>
            <person name="Young S."/>
            <person name="Zeng Q."/>
            <person name="Fellers J."/>
        </authorList>
    </citation>
    <scope>NUCLEOTIDE SEQUENCE [LARGE SCALE GENOMIC DNA]</scope>
    <source>
        <strain evidence="2">1-1 BBBD Race 1</strain>
    </source>
</reference>
<dbReference type="STRING" id="630390.A0A180G6D4"/>
<dbReference type="Proteomes" id="UP000005240">
    <property type="component" value="Unassembled WGS sequence"/>
</dbReference>
<protein>
    <submittedName>
        <fullName evidence="2 3">Uncharacterized protein</fullName>
    </submittedName>
</protein>
<sequence>MDHQPNLSSTQMSYPPYHHPSSELRPPASGGTFIDLADGRFDSANLSLSPRSRTDGKELKILNHQRHHSQTSHAPSLQLSSGKLANLGSSKEDDGEEEDPLAERLCGLRCYDMDRRHPTASSTSTSFPSPPQPSSCPDKHPEMLEETFQNSTSDEANVPADQLGSLTASSRCTLLFPLFIVSQNIDATKTPAARSRNGSPATSTTQSRSSRGKKVSPSTGLRPNGLNTHHLEEEDQARAVNGRWSHGTNRRRPWCVPSPSRPLPIQPTSRPGRARAEVSATVTRSLATPAGPDLFALPAPARFPIHRHHQQQQLSHPGPTDPASSSRILFIDTASNAQSSTAAADSGAAAAAAAGVARRPGNSFGCAKLRA</sequence>
<dbReference type="AlphaFoldDB" id="A0A180G6D4"/>